<accession>A0A2Z2IY95</accession>
<dbReference type="InterPro" id="IPR017926">
    <property type="entry name" value="GATASE"/>
</dbReference>
<dbReference type="CDD" id="cd01743">
    <property type="entry name" value="GATase1_Anthranilate_Synthase"/>
    <property type="match status" value="1"/>
</dbReference>
<dbReference type="Gene3D" id="3.60.120.10">
    <property type="entry name" value="Anthranilate synthase"/>
    <property type="match status" value="1"/>
</dbReference>
<dbReference type="GO" id="GO:0005737">
    <property type="term" value="C:cytoplasm"/>
    <property type="evidence" value="ECO:0007669"/>
    <property type="project" value="TreeGrafter"/>
</dbReference>
<name>A0A2Z2IY95_CORST</name>
<dbReference type="SUPFAM" id="SSF52317">
    <property type="entry name" value="Class I glutamine amidotransferase-like"/>
    <property type="match status" value="1"/>
</dbReference>
<dbReference type="Gene3D" id="3.40.50.880">
    <property type="match status" value="1"/>
</dbReference>
<keyword evidence="4" id="KW-0315">Glutamine amidotransferase</keyword>
<gene>
    <name evidence="8" type="ORF">CBE89_08950</name>
</gene>
<evidence type="ECO:0000259" key="6">
    <source>
        <dbReference type="Pfam" id="PF00425"/>
    </source>
</evidence>
<dbReference type="Pfam" id="PF00425">
    <property type="entry name" value="Chorismate_bind"/>
    <property type="match status" value="1"/>
</dbReference>
<dbReference type="InterPro" id="IPR006805">
    <property type="entry name" value="Anth_synth_I_N"/>
</dbReference>
<dbReference type="PRINTS" id="PR00096">
    <property type="entry name" value="GATASE"/>
</dbReference>
<dbReference type="KEGG" id="cstr:CBE89_08950"/>
<dbReference type="InterPro" id="IPR005801">
    <property type="entry name" value="ADC_synthase"/>
</dbReference>
<reference evidence="8 9" key="1">
    <citation type="submission" date="2017-05" db="EMBL/GenBank/DDBJ databases">
        <title>Complete genome sequence of Corynebacterium striatum KC-Na-1 isolated from Neophocaena asiaeorientalis in Korea.</title>
        <authorList>
            <person name="Kim J.H."/>
            <person name="Lee K."/>
        </authorList>
    </citation>
    <scope>NUCLEOTIDE SEQUENCE [LARGE SCALE GENOMIC DNA]</scope>
    <source>
        <strain evidence="8 9">KC-Na-01</strain>
    </source>
</reference>
<feature type="domain" description="Chorismate-utilising enzyme C-terminal" evidence="6">
    <location>
        <begin position="372"/>
        <end position="623"/>
    </location>
</feature>
<evidence type="ECO:0000256" key="3">
    <source>
        <dbReference type="ARBA" id="ARBA00022679"/>
    </source>
</evidence>
<dbReference type="RefSeq" id="WP_086891687.1">
    <property type="nucleotide sequence ID" value="NZ_CP021252.1"/>
</dbReference>
<dbReference type="GO" id="GO:0000162">
    <property type="term" value="P:L-tryptophan biosynthetic process"/>
    <property type="evidence" value="ECO:0007669"/>
    <property type="project" value="TreeGrafter"/>
</dbReference>
<dbReference type="NCBIfam" id="TIGR00566">
    <property type="entry name" value="trpG_papA"/>
    <property type="match status" value="1"/>
</dbReference>
<dbReference type="InterPro" id="IPR019999">
    <property type="entry name" value="Anth_synth_I-like"/>
</dbReference>
<proteinExistence type="inferred from homology"/>
<dbReference type="SUPFAM" id="SSF56322">
    <property type="entry name" value="ADC synthase"/>
    <property type="match status" value="1"/>
</dbReference>
<organism evidence="8 9">
    <name type="scientific">Corynebacterium striatum</name>
    <dbReference type="NCBI Taxonomy" id="43770"/>
    <lineage>
        <taxon>Bacteria</taxon>
        <taxon>Bacillati</taxon>
        <taxon>Actinomycetota</taxon>
        <taxon>Actinomycetes</taxon>
        <taxon>Mycobacteriales</taxon>
        <taxon>Corynebacteriaceae</taxon>
        <taxon>Corynebacterium</taxon>
    </lineage>
</organism>
<dbReference type="EMBL" id="CP021252">
    <property type="protein sequence ID" value="ART21616.1"/>
    <property type="molecule type" value="Genomic_DNA"/>
</dbReference>
<dbReference type="PRINTS" id="PR00097">
    <property type="entry name" value="ANTSNTHASEII"/>
</dbReference>
<dbReference type="PANTHER" id="PTHR11236:SF18">
    <property type="entry name" value="AMINODEOXYCHORISMATE SYNTHASE"/>
    <property type="match status" value="1"/>
</dbReference>
<keyword evidence="3" id="KW-0808">Transferase</keyword>
<dbReference type="InterPro" id="IPR006221">
    <property type="entry name" value="TrpG/PapA_dom"/>
</dbReference>
<evidence type="ECO:0000256" key="2">
    <source>
        <dbReference type="ARBA" id="ARBA00013139"/>
    </source>
</evidence>
<sequence>MHLLIVDNHDSFTFNLVDYVRRVTGTEPTVVPNDTPWAQVDLALYDAAIISPGPGTPANPADLGISADVLREFAGPILGVCLGLQAMVHLEGGVVGPAPAPAHGVVDHVDHDGTGLFVGLENPYRVVRYHSLVTHEVPECFEVTATCRATDAPHDVSWDTLVMAIQHRSLPRWGVQFHPESLMTDAGERLIANFLQLARRHYAAEYFAVRTLDEPLPIEDIARRLRGNVFWLDAGRFSILGDDSGPRARHLSYTISAGDDAGFFNRAAREYEEFALPPRVGAPIPGCDFALGWVGYLGYEIGLEEAHTAFPTAPGPDAEFVFCDRAIVIDHEENKTYLLSFVDDADWDLPPVQAQTGTSKPWESSGRLVHDEAEYLRLIAAAQDFEVRGETYEVCLTNRIELEPLPQPLETFMKLREDNPSKRTGYLGFAGNALLSTSPEHFLSVDEWSMVSSTPIKGTSPRSADPAEDAVHKELLRDAKTTSELLMVVDMVRHDLARVCDGVTVPRGFEVRSYATVHQLMCEVTGRLKTNASAVDAIRAAFPGGSMTGAPKERTMRIISELEGTWRGVYSGAYGYLSLTGTADFSMVIRSVVSNERGAYYGVGGAILAVSDPTAEWEETMVKACPLLNHLGLSPAQLQGGSHGA</sequence>
<evidence type="ECO:0000259" key="7">
    <source>
        <dbReference type="Pfam" id="PF04715"/>
    </source>
</evidence>
<dbReference type="Pfam" id="PF00117">
    <property type="entry name" value="GATase"/>
    <property type="match status" value="1"/>
</dbReference>
<dbReference type="PANTHER" id="PTHR11236">
    <property type="entry name" value="AMINOBENZOATE/ANTHRANILATE SYNTHASE"/>
    <property type="match status" value="1"/>
</dbReference>
<dbReference type="InterPro" id="IPR029062">
    <property type="entry name" value="Class_I_gatase-like"/>
</dbReference>
<dbReference type="InterPro" id="IPR015890">
    <property type="entry name" value="Chorismate_C"/>
</dbReference>
<evidence type="ECO:0000313" key="9">
    <source>
        <dbReference type="Proteomes" id="UP000250197"/>
    </source>
</evidence>
<evidence type="ECO:0000256" key="1">
    <source>
        <dbReference type="ARBA" id="ARBA00005970"/>
    </source>
</evidence>
<dbReference type="GO" id="GO:0008153">
    <property type="term" value="P:4-aminobenzoate biosynthetic process"/>
    <property type="evidence" value="ECO:0007669"/>
    <property type="project" value="TreeGrafter"/>
</dbReference>
<dbReference type="PROSITE" id="PS51273">
    <property type="entry name" value="GATASE_TYPE_1"/>
    <property type="match status" value="1"/>
</dbReference>
<feature type="domain" description="Glutamine amidotransferase" evidence="5">
    <location>
        <begin position="4"/>
        <end position="195"/>
    </location>
</feature>
<evidence type="ECO:0000259" key="5">
    <source>
        <dbReference type="Pfam" id="PF00117"/>
    </source>
</evidence>
<dbReference type="Pfam" id="PF04715">
    <property type="entry name" value="Anth_synt_I_N"/>
    <property type="match status" value="1"/>
</dbReference>
<dbReference type="AlphaFoldDB" id="A0A2Z2IY95"/>
<feature type="domain" description="Anthranilate synthase component I N-terminal" evidence="7">
    <location>
        <begin position="284"/>
        <end position="338"/>
    </location>
</feature>
<evidence type="ECO:0000313" key="8">
    <source>
        <dbReference type="EMBL" id="ART21616.1"/>
    </source>
</evidence>
<protein>
    <recommendedName>
        <fullName evidence="2">aminodeoxychorismate synthase</fullName>
        <ecNumber evidence="2">2.6.1.85</ecNumber>
    </recommendedName>
</protein>
<dbReference type="EC" id="2.6.1.85" evidence="2"/>
<comment type="similarity">
    <text evidence="1">In the C-terminal section; belongs to the anthranilate synthase component I family.</text>
</comment>
<evidence type="ECO:0000256" key="4">
    <source>
        <dbReference type="ARBA" id="ARBA00022962"/>
    </source>
</evidence>
<dbReference type="GO" id="GO:0046820">
    <property type="term" value="F:4-amino-4-deoxychorismate synthase activity"/>
    <property type="evidence" value="ECO:0007669"/>
    <property type="project" value="UniProtKB-EC"/>
</dbReference>
<dbReference type="Proteomes" id="UP000250197">
    <property type="component" value="Chromosome"/>
</dbReference>